<dbReference type="EMBL" id="QJJR01000005">
    <property type="protein sequence ID" value="PXW91518.1"/>
    <property type="molecule type" value="Genomic_DNA"/>
</dbReference>
<evidence type="ECO:0000256" key="1">
    <source>
        <dbReference type="SAM" id="Phobius"/>
    </source>
</evidence>
<evidence type="ECO:0000313" key="2">
    <source>
        <dbReference type="EMBL" id="PXW91518.1"/>
    </source>
</evidence>
<dbReference type="PANTHER" id="PTHR36434:SF1">
    <property type="entry name" value="MEMBRANE PROTEASE YUGP-RELATED"/>
    <property type="match status" value="1"/>
</dbReference>
<gene>
    <name evidence="2" type="ORF">DES38_105139</name>
</gene>
<dbReference type="AlphaFoldDB" id="A0A2V3WEK2"/>
<keyword evidence="3" id="KW-1185">Reference proteome</keyword>
<dbReference type="InterPro" id="IPR007395">
    <property type="entry name" value="Zn_peptidase_2"/>
</dbReference>
<dbReference type="OrthoDB" id="9784298at2"/>
<sequence>MIFHEMDIFIFIAFGVAMWAQSKVQSNFERYAKVGAKAQVTGLQVARKLLDEHGLYDVKVELSKRGSLSDHYDPLKRVVRLSQPVYSRASVASLSIAAHEVGHAIQHAEGYAMLKFRSLLFPAANLGSRSAPILLILGFVMKFSPLIGIGIGLFSVAVLFQLATLPVEFDASNRAKKELYRLGFVSETERTGVNRVLNAAALTYVASAAIAALQLLKFVMIFAGGRD</sequence>
<evidence type="ECO:0008006" key="4">
    <source>
        <dbReference type="Google" id="ProtNLM"/>
    </source>
</evidence>
<feature type="transmembrane region" description="Helical" evidence="1">
    <location>
        <begin position="146"/>
        <end position="167"/>
    </location>
</feature>
<evidence type="ECO:0000313" key="3">
    <source>
        <dbReference type="Proteomes" id="UP000247922"/>
    </source>
</evidence>
<dbReference type="PANTHER" id="PTHR36434">
    <property type="entry name" value="MEMBRANE PROTEASE YUGP-RELATED"/>
    <property type="match status" value="1"/>
</dbReference>
<accession>A0A2V3WEK2</accession>
<feature type="transmembrane region" description="Helical" evidence="1">
    <location>
        <begin position="199"/>
        <end position="223"/>
    </location>
</feature>
<proteinExistence type="predicted"/>
<comment type="caution">
    <text evidence="2">The sequence shown here is derived from an EMBL/GenBank/DDBJ whole genome shotgun (WGS) entry which is preliminary data.</text>
</comment>
<keyword evidence="1" id="KW-0812">Transmembrane</keyword>
<dbReference type="RefSeq" id="WP_110251292.1">
    <property type="nucleotide sequence ID" value="NZ_QJJR01000005.1"/>
</dbReference>
<organism evidence="2 3">
    <name type="scientific">Streptohalobacillus salinus</name>
    <dbReference type="NCBI Taxonomy" id="621096"/>
    <lineage>
        <taxon>Bacteria</taxon>
        <taxon>Bacillati</taxon>
        <taxon>Bacillota</taxon>
        <taxon>Bacilli</taxon>
        <taxon>Bacillales</taxon>
        <taxon>Bacillaceae</taxon>
        <taxon>Streptohalobacillus</taxon>
    </lineage>
</organism>
<reference evidence="2 3" key="1">
    <citation type="submission" date="2018-05" db="EMBL/GenBank/DDBJ databases">
        <title>Genomic Encyclopedia of Type Strains, Phase IV (KMG-IV): sequencing the most valuable type-strain genomes for metagenomic binning, comparative biology and taxonomic classification.</title>
        <authorList>
            <person name="Goeker M."/>
        </authorList>
    </citation>
    <scope>NUCLEOTIDE SEQUENCE [LARGE SCALE GENOMIC DNA]</scope>
    <source>
        <strain evidence="2 3">DSM 22440</strain>
    </source>
</reference>
<keyword evidence="1" id="KW-1133">Transmembrane helix</keyword>
<dbReference type="Proteomes" id="UP000247922">
    <property type="component" value="Unassembled WGS sequence"/>
</dbReference>
<protein>
    <recommendedName>
        <fullName evidence="4">Zn-dependent protease</fullName>
    </recommendedName>
</protein>
<name>A0A2V3WEK2_9BACI</name>
<keyword evidence="1" id="KW-0472">Membrane</keyword>
<dbReference type="Pfam" id="PF04298">
    <property type="entry name" value="Zn_peptidase_2"/>
    <property type="match status" value="1"/>
</dbReference>